<proteinExistence type="predicted"/>
<accession>A0A8D8IT96</accession>
<sequence length="147" mass="17148">MPHRIMRLTPSGSADVLADAVRVPPVCWPVRPRPVSEFPVPVGRFRTRRQSWHRNWLQSWPRRRRRRNRHQSWPQMERPVPRAVAAAAKCPRLRLPPRPLRECPRVPWMWPTMRTMSAPELVVVGSPAPWEVTQPWPASGAMVAWPV</sequence>
<protein>
    <submittedName>
        <fullName evidence="1">(northern house mosquito) hypothetical protein</fullName>
    </submittedName>
</protein>
<dbReference type="AlphaFoldDB" id="A0A8D8IT96"/>
<reference evidence="1" key="1">
    <citation type="submission" date="2021-05" db="EMBL/GenBank/DDBJ databases">
        <authorList>
            <person name="Alioto T."/>
            <person name="Alioto T."/>
            <person name="Gomez Garrido J."/>
        </authorList>
    </citation>
    <scope>NUCLEOTIDE SEQUENCE</scope>
</reference>
<name>A0A8D8IT96_CULPI</name>
<organism evidence="1">
    <name type="scientific">Culex pipiens</name>
    <name type="common">House mosquito</name>
    <dbReference type="NCBI Taxonomy" id="7175"/>
    <lineage>
        <taxon>Eukaryota</taxon>
        <taxon>Metazoa</taxon>
        <taxon>Ecdysozoa</taxon>
        <taxon>Arthropoda</taxon>
        <taxon>Hexapoda</taxon>
        <taxon>Insecta</taxon>
        <taxon>Pterygota</taxon>
        <taxon>Neoptera</taxon>
        <taxon>Endopterygota</taxon>
        <taxon>Diptera</taxon>
        <taxon>Nematocera</taxon>
        <taxon>Culicoidea</taxon>
        <taxon>Culicidae</taxon>
        <taxon>Culicinae</taxon>
        <taxon>Culicini</taxon>
        <taxon>Culex</taxon>
        <taxon>Culex</taxon>
    </lineage>
</organism>
<dbReference type="EMBL" id="HBUE01156096">
    <property type="protein sequence ID" value="CAG6507782.1"/>
    <property type="molecule type" value="Transcribed_RNA"/>
</dbReference>
<dbReference type="EMBL" id="HBUE01261199">
    <property type="protein sequence ID" value="CAG6559129.1"/>
    <property type="molecule type" value="Transcribed_RNA"/>
</dbReference>
<evidence type="ECO:0000313" key="1">
    <source>
        <dbReference type="EMBL" id="CAG6559129.1"/>
    </source>
</evidence>